<dbReference type="EMBL" id="WTPX01000242">
    <property type="protein sequence ID" value="NNJ27960.1"/>
    <property type="molecule type" value="Genomic_DNA"/>
</dbReference>
<evidence type="ECO:0008006" key="5">
    <source>
        <dbReference type="Google" id="ProtNLM"/>
    </source>
</evidence>
<evidence type="ECO:0000256" key="2">
    <source>
        <dbReference type="SAM" id="SignalP"/>
    </source>
</evidence>
<evidence type="ECO:0000256" key="1">
    <source>
        <dbReference type="SAM" id="MobiDB-lite"/>
    </source>
</evidence>
<protein>
    <recommendedName>
        <fullName evidence="5">DUF3472 domain-containing protein</fullName>
    </recommendedName>
</protein>
<feature type="signal peptide" evidence="2">
    <location>
        <begin position="1"/>
        <end position="28"/>
    </location>
</feature>
<dbReference type="Pfam" id="PF11958">
    <property type="entry name" value="DUF3472"/>
    <property type="match status" value="1"/>
</dbReference>
<dbReference type="Proteomes" id="UP000609651">
    <property type="component" value="Unassembled WGS sequence"/>
</dbReference>
<keyword evidence="4" id="KW-1185">Reference proteome</keyword>
<sequence length="329" mass="35364">MPALPHTIATTLTFAAALAAVLPHAAQADEKLAGKACRSVHLRLPAPKADAFYQEMTVRQSAPGSYFMACGWNRGYFGIQEAANGSKQALFSVWEPEAGQNPELVPEDRRVELRSKGEDSIVKRFGGEGTGGQCFLRTDAADWQIGDTCRFLVTAAVDKDESGAPIAGRTAYTGYYSRHAAGDAKPGPWTKMATFSTLTPTKAGEFESLRSFYTFVEDFRRNGVSLTQRRAAEFGAGWARSVPTETDGDAAGRSRWVALNRAQFTADGNPARNVNAETLPGETPTQVGRFTLSTGGDTPESADKLGETLTRPTSLARIAPRPPSDLPID</sequence>
<feature type="compositionally biased region" description="Polar residues" evidence="1">
    <location>
        <begin position="283"/>
        <end position="296"/>
    </location>
</feature>
<dbReference type="InterPro" id="IPR021862">
    <property type="entry name" value="DUF3472"/>
</dbReference>
<proteinExistence type="predicted"/>
<reference evidence="3 4" key="1">
    <citation type="journal article" date="2020" name="Syst. Appl. Microbiol.">
        <title>Alienimonas chondri sp. nov., a novel planctomycete isolated from the biofilm of the red alga Chondrus crispus.</title>
        <authorList>
            <person name="Vitorino I."/>
            <person name="Albuquerque L."/>
            <person name="Wiegand S."/>
            <person name="Kallscheuer N."/>
            <person name="da Costa M.S."/>
            <person name="Lobo-da-Cunha A."/>
            <person name="Jogler C."/>
            <person name="Lage O.M."/>
        </authorList>
    </citation>
    <scope>NUCLEOTIDE SEQUENCE [LARGE SCALE GENOMIC DNA]</scope>
    <source>
        <strain evidence="3 4">LzC2</strain>
    </source>
</reference>
<evidence type="ECO:0000313" key="3">
    <source>
        <dbReference type="EMBL" id="NNJ27960.1"/>
    </source>
</evidence>
<comment type="caution">
    <text evidence="3">The sequence shown here is derived from an EMBL/GenBank/DDBJ whole genome shotgun (WGS) entry which is preliminary data.</text>
</comment>
<feature type="compositionally biased region" description="Pro residues" evidence="1">
    <location>
        <begin position="320"/>
        <end position="329"/>
    </location>
</feature>
<organism evidence="3 4">
    <name type="scientific">Alienimonas chondri</name>
    <dbReference type="NCBI Taxonomy" id="2681879"/>
    <lineage>
        <taxon>Bacteria</taxon>
        <taxon>Pseudomonadati</taxon>
        <taxon>Planctomycetota</taxon>
        <taxon>Planctomycetia</taxon>
        <taxon>Planctomycetales</taxon>
        <taxon>Planctomycetaceae</taxon>
        <taxon>Alienimonas</taxon>
    </lineage>
</organism>
<keyword evidence="2" id="KW-0732">Signal</keyword>
<feature type="region of interest" description="Disordered" evidence="1">
    <location>
        <begin position="268"/>
        <end position="329"/>
    </location>
</feature>
<feature type="chain" id="PRO_5047426005" description="DUF3472 domain-containing protein" evidence="2">
    <location>
        <begin position="29"/>
        <end position="329"/>
    </location>
</feature>
<gene>
    <name evidence="3" type="ORF">LzC2_40710</name>
</gene>
<evidence type="ECO:0000313" key="4">
    <source>
        <dbReference type="Proteomes" id="UP000609651"/>
    </source>
</evidence>
<name>A0ABX1VJF5_9PLAN</name>
<dbReference type="RefSeq" id="WP_171189863.1">
    <property type="nucleotide sequence ID" value="NZ_WTPX01000242.1"/>
</dbReference>
<accession>A0ABX1VJF5</accession>